<dbReference type="EMBL" id="CP060636">
    <property type="protein sequence ID" value="QNM12286.1"/>
    <property type="molecule type" value="Genomic_DNA"/>
</dbReference>
<dbReference type="Proteomes" id="UP000515856">
    <property type="component" value="Chromosome"/>
</dbReference>
<sequence length="516" mass="60938">MDKKVSIIEPLSREEKIKTAAYARVSSKSDDQIHSFNSQVAYYSQYINQLQNTIIVDVYTDEGITGTVIEKRNGFKKMIQDCRDGLIDRIITKSIARFGRNFTETLKTLRELKCLGVSIYFEEEHIDTADSVSETSISTYMMSAELESRTISYNQRWGFRTRAEKGIYNQPHLPYGYYRIDGKILINESEAVIVRLLFDMYVNQDMSTVAITNYFSQNKIGGRTWSRSGIVLMLINERYCGDKLLQKKFTTDEFPFHLVMNKGELPQYYVYDSFPKIIERSLYEASYAKWERNRENLSDNQLSANKRYPYTSKIECAECHEKFKRRTYRGVEFWCCKKHLVDHDSCMNKQISKEELDEAFLKLYYKLKNSIDILESYGRNIVKLLMDDEKEKELMMLDKELHNLKAEKLRLLKENLEGKISDIEKISNLNEIQMYKSLYELEKKKVLNQVYESAEYRNNQRLVDVLRHSASIDTFDEVIFHEIVQKVMIGQNHIYFQLHNDLMIKSERKKYDGNYS</sequence>
<evidence type="ECO:0000313" key="5">
    <source>
        <dbReference type="Proteomes" id="UP000515856"/>
    </source>
</evidence>
<keyword evidence="1" id="KW-0175">Coiled coil</keyword>
<protein>
    <submittedName>
        <fullName evidence="4">Recombinase family protein</fullName>
    </submittedName>
</protein>
<dbReference type="SUPFAM" id="SSF53041">
    <property type="entry name" value="Resolvase-like"/>
    <property type="match status" value="1"/>
</dbReference>
<reference evidence="4 5" key="1">
    <citation type="submission" date="2020-08" db="EMBL/GenBank/DDBJ databases">
        <authorList>
            <person name="Liu C."/>
            <person name="Sun Q."/>
        </authorList>
    </citation>
    <scope>NUCLEOTIDE SEQUENCE [LARGE SCALE GENOMIC DNA]</scope>
    <source>
        <strain evidence="4 5">NSJ-61</strain>
    </source>
</reference>
<accession>A0A7G9GNA4</accession>
<dbReference type="PANTHER" id="PTHR30461">
    <property type="entry name" value="DNA-INVERTASE FROM LAMBDOID PROPHAGE"/>
    <property type="match status" value="1"/>
</dbReference>
<dbReference type="RefSeq" id="WP_117453756.1">
    <property type="nucleotide sequence ID" value="NZ_CP060636.1"/>
</dbReference>
<evidence type="ECO:0000259" key="3">
    <source>
        <dbReference type="PROSITE" id="PS51737"/>
    </source>
</evidence>
<name>A0A7G9GNA4_9FIRM</name>
<dbReference type="InterPro" id="IPR050639">
    <property type="entry name" value="SSR_resolvase"/>
</dbReference>
<gene>
    <name evidence="4" type="ORF">H9Q80_18935</name>
</gene>
<evidence type="ECO:0000259" key="2">
    <source>
        <dbReference type="PROSITE" id="PS51736"/>
    </source>
</evidence>
<dbReference type="InterPro" id="IPR038109">
    <property type="entry name" value="DNA_bind_recomb_sf"/>
</dbReference>
<feature type="coiled-coil region" evidence="1">
    <location>
        <begin position="280"/>
        <end position="307"/>
    </location>
</feature>
<feature type="domain" description="Resolvase/invertase-type recombinase catalytic" evidence="2">
    <location>
        <begin position="18"/>
        <end position="166"/>
    </location>
</feature>
<keyword evidence="5" id="KW-1185">Reference proteome</keyword>
<evidence type="ECO:0000256" key="1">
    <source>
        <dbReference type="SAM" id="Coils"/>
    </source>
</evidence>
<dbReference type="InterPro" id="IPR011109">
    <property type="entry name" value="DNA_bind_recombinase_dom"/>
</dbReference>
<dbReference type="GO" id="GO:0000150">
    <property type="term" value="F:DNA strand exchange activity"/>
    <property type="evidence" value="ECO:0007669"/>
    <property type="project" value="InterPro"/>
</dbReference>
<dbReference type="GO" id="GO:0003677">
    <property type="term" value="F:DNA binding"/>
    <property type="evidence" value="ECO:0007669"/>
    <property type="project" value="InterPro"/>
</dbReference>
<dbReference type="Pfam" id="PF07508">
    <property type="entry name" value="Recombinase"/>
    <property type="match status" value="1"/>
</dbReference>
<dbReference type="AlphaFoldDB" id="A0A7G9GNA4"/>
<dbReference type="InterPro" id="IPR025827">
    <property type="entry name" value="Zn_ribbon_recom_dom"/>
</dbReference>
<dbReference type="PANTHER" id="PTHR30461:SF23">
    <property type="entry name" value="DNA RECOMBINASE-RELATED"/>
    <property type="match status" value="1"/>
</dbReference>
<feature type="domain" description="Recombinase" evidence="3">
    <location>
        <begin position="174"/>
        <end position="296"/>
    </location>
</feature>
<dbReference type="PROSITE" id="PS51736">
    <property type="entry name" value="RECOMBINASES_3"/>
    <property type="match status" value="1"/>
</dbReference>
<dbReference type="Gene3D" id="3.40.50.1390">
    <property type="entry name" value="Resolvase, N-terminal catalytic domain"/>
    <property type="match status" value="1"/>
</dbReference>
<dbReference type="PROSITE" id="PS51737">
    <property type="entry name" value="RECOMBINASE_DNA_BIND"/>
    <property type="match status" value="1"/>
</dbReference>
<dbReference type="KEGG" id="ehn:H9Q80_18935"/>
<dbReference type="InterPro" id="IPR006119">
    <property type="entry name" value="Resolv_N"/>
</dbReference>
<feature type="coiled-coil region" evidence="1">
    <location>
        <begin position="387"/>
        <end position="426"/>
    </location>
</feature>
<proteinExistence type="predicted"/>
<dbReference type="CDD" id="cd00338">
    <property type="entry name" value="Ser_Recombinase"/>
    <property type="match status" value="1"/>
</dbReference>
<dbReference type="Pfam" id="PF13408">
    <property type="entry name" value="Zn_ribbon_recom"/>
    <property type="match status" value="1"/>
</dbReference>
<dbReference type="Gene3D" id="3.90.1750.20">
    <property type="entry name" value="Putative Large Serine Recombinase, Chain B, Domain 2"/>
    <property type="match status" value="1"/>
</dbReference>
<evidence type="ECO:0000313" key="4">
    <source>
        <dbReference type="EMBL" id="QNM12286.1"/>
    </source>
</evidence>
<dbReference type="Pfam" id="PF00239">
    <property type="entry name" value="Resolvase"/>
    <property type="match status" value="1"/>
</dbReference>
<organism evidence="4 5">
    <name type="scientific">[Eubacterium] hominis</name>
    <dbReference type="NCBI Taxonomy" id="2764325"/>
    <lineage>
        <taxon>Bacteria</taxon>
        <taxon>Bacillati</taxon>
        <taxon>Bacillota</taxon>
        <taxon>Erysipelotrichia</taxon>
        <taxon>Erysipelotrichales</taxon>
        <taxon>Erysipelotrichaceae</taxon>
        <taxon>Amedibacillus</taxon>
    </lineage>
</organism>
<dbReference type="InterPro" id="IPR036162">
    <property type="entry name" value="Resolvase-like_N_sf"/>
</dbReference>
<dbReference type="SMART" id="SM00857">
    <property type="entry name" value="Resolvase"/>
    <property type="match status" value="1"/>
</dbReference>